<dbReference type="RefSeq" id="WP_068395297.1">
    <property type="nucleotide sequence ID" value="NZ_CP014504.1"/>
</dbReference>
<keyword evidence="1" id="KW-0812">Transmembrane</keyword>
<dbReference type="Proteomes" id="UP000071561">
    <property type="component" value="Chromosome"/>
</dbReference>
<keyword evidence="1" id="KW-1133">Transmembrane helix</keyword>
<evidence type="ECO:0000259" key="2">
    <source>
        <dbReference type="Pfam" id="PF04773"/>
    </source>
</evidence>
<feature type="domain" description="Protein FecR C-terminal" evidence="3">
    <location>
        <begin position="206"/>
        <end position="266"/>
    </location>
</feature>
<organism evidence="4 5">
    <name type="scientific">Pedobacter cryoconitis</name>
    <dbReference type="NCBI Taxonomy" id="188932"/>
    <lineage>
        <taxon>Bacteria</taxon>
        <taxon>Pseudomonadati</taxon>
        <taxon>Bacteroidota</taxon>
        <taxon>Sphingobacteriia</taxon>
        <taxon>Sphingobacteriales</taxon>
        <taxon>Sphingobacteriaceae</taxon>
        <taxon>Pedobacter</taxon>
    </lineage>
</organism>
<protein>
    <submittedName>
        <fullName evidence="4">Fe2+-dicitrate sensor, membrane component</fullName>
    </submittedName>
</protein>
<evidence type="ECO:0000256" key="1">
    <source>
        <dbReference type="SAM" id="Phobius"/>
    </source>
</evidence>
<dbReference type="OrthoDB" id="1452822at2"/>
<dbReference type="InterPro" id="IPR032508">
    <property type="entry name" value="FecR_C"/>
</dbReference>
<evidence type="ECO:0000313" key="5">
    <source>
        <dbReference type="Proteomes" id="UP000071561"/>
    </source>
</evidence>
<dbReference type="InterPro" id="IPR006860">
    <property type="entry name" value="FecR"/>
</dbReference>
<gene>
    <name evidence="4" type="ORF">AY601_0182</name>
</gene>
<keyword evidence="1" id="KW-0472">Membrane</keyword>
<feature type="domain" description="FecR protein" evidence="2">
    <location>
        <begin position="74"/>
        <end position="156"/>
    </location>
</feature>
<dbReference type="Pfam" id="PF16344">
    <property type="entry name" value="FecR_C"/>
    <property type="match status" value="1"/>
</dbReference>
<name>A0A127V783_9SPHI</name>
<dbReference type="InterPro" id="IPR012373">
    <property type="entry name" value="Ferrdict_sens_TM"/>
</dbReference>
<dbReference type="Pfam" id="PF04773">
    <property type="entry name" value="FecR"/>
    <property type="match status" value="1"/>
</dbReference>
<proteinExistence type="predicted"/>
<dbReference type="Gene3D" id="2.60.120.1440">
    <property type="match status" value="1"/>
</dbReference>
<dbReference type="AlphaFoldDB" id="A0A127V783"/>
<sequence length="277" mass="31048">MKDEGEDEVQVSSHQLKLEVEEQQRKKMFLSGYRFWLKTGVVFLFFCAGAWLYSSRFSTQELFFLTKGTIQADTLADGSVIVLNKHSLLRYPEKFKGSQRQVWLTKGETFFQVSPVQEKSFIIQTSSTTIKVAGASFNVKNRKGSIEIIVEKGKVQVSKGGQMSTLNAGEKVLIKQSSSQLIKVNNTDQLYTYYRTGGFNAGGVPLWRMVEVLNEVYNSPVVIGRKGLNNRLLTGTFKNVSLEAVLAAICRNTGCAIKTKNNQVILILNILLNSYFS</sequence>
<dbReference type="PATRIC" id="fig|188932.3.peg.185"/>
<dbReference type="GO" id="GO:0016989">
    <property type="term" value="F:sigma factor antagonist activity"/>
    <property type="evidence" value="ECO:0007669"/>
    <property type="project" value="TreeGrafter"/>
</dbReference>
<keyword evidence="5" id="KW-1185">Reference proteome</keyword>
<dbReference type="PANTHER" id="PTHR30273">
    <property type="entry name" value="PERIPLASMIC SIGNAL SENSOR AND SIGMA FACTOR ACTIVATOR FECR-RELATED"/>
    <property type="match status" value="1"/>
</dbReference>
<dbReference type="KEGG" id="pcm:AY601_0182"/>
<evidence type="ECO:0000259" key="3">
    <source>
        <dbReference type="Pfam" id="PF16344"/>
    </source>
</evidence>
<dbReference type="PIRSF" id="PIRSF018266">
    <property type="entry name" value="FecR"/>
    <property type="match status" value="1"/>
</dbReference>
<evidence type="ECO:0000313" key="4">
    <source>
        <dbReference type="EMBL" id="AMP97153.1"/>
    </source>
</evidence>
<feature type="transmembrane region" description="Helical" evidence="1">
    <location>
        <begin position="35"/>
        <end position="53"/>
    </location>
</feature>
<dbReference type="Gene3D" id="3.55.50.30">
    <property type="match status" value="1"/>
</dbReference>
<reference evidence="4 5" key="1">
    <citation type="submission" date="2016-03" db="EMBL/GenBank/DDBJ databases">
        <title>Complete genome sequence of Pedobacter cryoconitis PAMC 27485.</title>
        <authorList>
            <person name="Lee J."/>
            <person name="Kim O.-S."/>
        </authorList>
    </citation>
    <scope>NUCLEOTIDE SEQUENCE [LARGE SCALE GENOMIC DNA]</scope>
    <source>
        <strain evidence="4 5">PAMC 27485</strain>
    </source>
</reference>
<dbReference type="EMBL" id="CP014504">
    <property type="protein sequence ID" value="AMP97153.1"/>
    <property type="molecule type" value="Genomic_DNA"/>
</dbReference>
<accession>A0A127V783</accession>
<dbReference type="PANTHER" id="PTHR30273:SF2">
    <property type="entry name" value="PROTEIN FECR"/>
    <property type="match status" value="1"/>
</dbReference>